<gene>
    <name evidence="1" type="ORF">L0665_07805</name>
</gene>
<keyword evidence="2" id="KW-1185">Reference proteome</keyword>
<dbReference type="RefSeq" id="WP_274925136.1">
    <property type="nucleotide sequence ID" value="NZ_JAKELO010000002.1"/>
</dbReference>
<reference evidence="1" key="1">
    <citation type="submission" date="2022-01" db="EMBL/GenBank/DDBJ databases">
        <title>Draft genome of Methanogenium marinum DSM 15558.</title>
        <authorList>
            <person name="Chen S.-C."/>
            <person name="You Y.-T."/>
        </authorList>
    </citation>
    <scope>NUCLEOTIDE SEQUENCE</scope>
    <source>
        <strain evidence="1">DSM 15558</strain>
    </source>
</reference>
<proteinExistence type="predicted"/>
<dbReference type="Proteomes" id="UP001143747">
    <property type="component" value="Unassembled WGS sequence"/>
</dbReference>
<evidence type="ECO:0000313" key="2">
    <source>
        <dbReference type="Proteomes" id="UP001143747"/>
    </source>
</evidence>
<dbReference type="AlphaFoldDB" id="A0A9Q4KTM6"/>
<protein>
    <submittedName>
        <fullName evidence="1">Argininosuccinate synthase</fullName>
    </submittedName>
</protein>
<accession>A0A9Q4KTM6</accession>
<name>A0A9Q4KTM6_9EURY</name>
<evidence type="ECO:0000313" key="1">
    <source>
        <dbReference type="EMBL" id="MDE4908509.1"/>
    </source>
</evidence>
<sequence length="293" mass="31576">MNSGNIRPSGRTTFCRITVAVIIAALLLCAGAAAGPTTNITVTKIAAGTGDIIAEKTVDYLWMQENLPVQGDGVTHYYHQGPVFSKDKDVAWDHNETKNYKDHGAVMGTDVADLCSLVGGAEPGDEIMIRSSDGYHVEFPYENVCTPDSRQGPIVVTWYNGDDAVSGERAGVGYTPEDYYSGMRLVFFADDSTNVDGKHVYGNWDMHETMPGSAQHFFELMPSTNGFTAKWIDEVRIYEDGFTGDTSAPVKSLQAEATETGAAAVPDTTPTPAPLVLIAAGFALALVPLRRRI</sequence>
<comment type="caution">
    <text evidence="1">The sequence shown here is derived from an EMBL/GenBank/DDBJ whole genome shotgun (WGS) entry which is preliminary data.</text>
</comment>
<dbReference type="EMBL" id="JAKELO010000002">
    <property type="protein sequence ID" value="MDE4908509.1"/>
    <property type="molecule type" value="Genomic_DNA"/>
</dbReference>
<organism evidence="1 2">
    <name type="scientific">Methanogenium marinum</name>
    <dbReference type="NCBI Taxonomy" id="348610"/>
    <lineage>
        <taxon>Archaea</taxon>
        <taxon>Methanobacteriati</taxon>
        <taxon>Methanobacteriota</taxon>
        <taxon>Stenosarchaea group</taxon>
        <taxon>Methanomicrobia</taxon>
        <taxon>Methanomicrobiales</taxon>
        <taxon>Methanomicrobiaceae</taxon>
        <taxon>Methanogenium</taxon>
    </lineage>
</organism>